<proteinExistence type="predicted"/>
<evidence type="ECO:0000313" key="3">
    <source>
        <dbReference type="Proteomes" id="UP001154282"/>
    </source>
</evidence>
<keyword evidence="3" id="KW-1185">Reference proteome</keyword>
<gene>
    <name evidence="2" type="ORF">LITE_LOCUS2147</name>
</gene>
<comment type="caution">
    <text evidence="2">The sequence shown here is derived from an EMBL/GenBank/DDBJ whole genome shotgun (WGS) entry which is preliminary data.</text>
</comment>
<accession>A0AAV0H1R2</accession>
<organism evidence="2 3">
    <name type="scientific">Linum tenue</name>
    <dbReference type="NCBI Taxonomy" id="586396"/>
    <lineage>
        <taxon>Eukaryota</taxon>
        <taxon>Viridiplantae</taxon>
        <taxon>Streptophyta</taxon>
        <taxon>Embryophyta</taxon>
        <taxon>Tracheophyta</taxon>
        <taxon>Spermatophyta</taxon>
        <taxon>Magnoliopsida</taxon>
        <taxon>eudicotyledons</taxon>
        <taxon>Gunneridae</taxon>
        <taxon>Pentapetalae</taxon>
        <taxon>rosids</taxon>
        <taxon>fabids</taxon>
        <taxon>Malpighiales</taxon>
        <taxon>Linaceae</taxon>
        <taxon>Linum</taxon>
    </lineage>
</organism>
<evidence type="ECO:0000256" key="1">
    <source>
        <dbReference type="SAM" id="MobiDB-lite"/>
    </source>
</evidence>
<protein>
    <submittedName>
        <fullName evidence="2">Uncharacterized protein</fullName>
    </submittedName>
</protein>
<reference evidence="2" key="1">
    <citation type="submission" date="2022-08" db="EMBL/GenBank/DDBJ databases">
        <authorList>
            <person name="Gutierrez-Valencia J."/>
        </authorList>
    </citation>
    <scope>NUCLEOTIDE SEQUENCE</scope>
</reference>
<evidence type="ECO:0000313" key="2">
    <source>
        <dbReference type="EMBL" id="CAI0379142.1"/>
    </source>
</evidence>
<dbReference type="EMBL" id="CAMGYJ010000002">
    <property type="protein sequence ID" value="CAI0379142.1"/>
    <property type="molecule type" value="Genomic_DNA"/>
</dbReference>
<feature type="non-terminal residue" evidence="2">
    <location>
        <position position="1"/>
    </location>
</feature>
<feature type="region of interest" description="Disordered" evidence="1">
    <location>
        <begin position="11"/>
        <end position="36"/>
    </location>
</feature>
<name>A0AAV0H1R2_9ROSI</name>
<sequence length="59" mass="6581">IGFPFFVQLSQKNSPPFLSTHPNPSRSSTKGSHEFGRRVASEHRTVFLLNIGRRVASAE</sequence>
<dbReference type="Proteomes" id="UP001154282">
    <property type="component" value="Unassembled WGS sequence"/>
</dbReference>
<dbReference type="AlphaFoldDB" id="A0AAV0H1R2"/>
<feature type="compositionally biased region" description="Polar residues" evidence="1">
    <location>
        <begin position="11"/>
        <end position="30"/>
    </location>
</feature>